<evidence type="ECO:0000259" key="6">
    <source>
        <dbReference type="Pfam" id="PF13458"/>
    </source>
</evidence>
<dbReference type="EMBL" id="BMFA01000012">
    <property type="protein sequence ID" value="GGB59264.1"/>
    <property type="molecule type" value="Genomic_DNA"/>
</dbReference>
<keyword evidence="2" id="KW-0813">Transport</keyword>
<evidence type="ECO:0000256" key="1">
    <source>
        <dbReference type="ARBA" id="ARBA00010062"/>
    </source>
</evidence>
<dbReference type="Pfam" id="PF13458">
    <property type="entry name" value="Peripla_BP_6"/>
    <property type="match status" value="1"/>
</dbReference>
<name>A0A916TMK3_9HYPH</name>
<dbReference type="RefSeq" id="WP_150496929.1">
    <property type="nucleotide sequence ID" value="NZ_BMFA01000012.1"/>
</dbReference>
<dbReference type="AlphaFoldDB" id="A0A916TMK3"/>
<keyword evidence="3 5" id="KW-0732">Signal</keyword>
<evidence type="ECO:0000313" key="7">
    <source>
        <dbReference type="EMBL" id="GGB59264.1"/>
    </source>
</evidence>
<evidence type="ECO:0000256" key="2">
    <source>
        <dbReference type="ARBA" id="ARBA00022448"/>
    </source>
</evidence>
<feature type="domain" description="Leucine-binding protein" evidence="6">
    <location>
        <begin position="25"/>
        <end position="351"/>
    </location>
</feature>
<evidence type="ECO:0000256" key="4">
    <source>
        <dbReference type="ARBA" id="ARBA00022970"/>
    </source>
</evidence>
<dbReference type="InterPro" id="IPR028082">
    <property type="entry name" value="Peripla_BP_I"/>
</dbReference>
<reference evidence="7" key="2">
    <citation type="submission" date="2020-09" db="EMBL/GenBank/DDBJ databases">
        <authorList>
            <person name="Sun Q."/>
            <person name="Zhou Y."/>
        </authorList>
    </citation>
    <scope>NUCLEOTIDE SEQUENCE</scope>
    <source>
        <strain evidence="7">CGMCC 1.12426</strain>
    </source>
</reference>
<comment type="caution">
    <text evidence="7">The sequence shown here is derived from an EMBL/GenBank/DDBJ whole genome shotgun (WGS) entry which is preliminary data.</text>
</comment>
<organism evidence="7 8">
    <name type="scientific">Roseibium aquae</name>
    <dbReference type="NCBI Taxonomy" id="1323746"/>
    <lineage>
        <taxon>Bacteria</taxon>
        <taxon>Pseudomonadati</taxon>
        <taxon>Pseudomonadota</taxon>
        <taxon>Alphaproteobacteria</taxon>
        <taxon>Hyphomicrobiales</taxon>
        <taxon>Stappiaceae</taxon>
        <taxon>Roseibium</taxon>
    </lineage>
</organism>
<reference evidence="7" key="1">
    <citation type="journal article" date="2014" name="Int. J. Syst. Evol. Microbiol.">
        <title>Complete genome sequence of Corynebacterium casei LMG S-19264T (=DSM 44701T), isolated from a smear-ripened cheese.</title>
        <authorList>
            <consortium name="US DOE Joint Genome Institute (JGI-PGF)"/>
            <person name="Walter F."/>
            <person name="Albersmeier A."/>
            <person name="Kalinowski J."/>
            <person name="Ruckert C."/>
        </authorList>
    </citation>
    <scope>NUCLEOTIDE SEQUENCE</scope>
    <source>
        <strain evidence="7">CGMCC 1.12426</strain>
    </source>
</reference>
<feature type="chain" id="PRO_5037479306" evidence="5">
    <location>
        <begin position="23"/>
        <end position="367"/>
    </location>
</feature>
<dbReference type="InterPro" id="IPR028081">
    <property type="entry name" value="Leu-bd"/>
</dbReference>
<dbReference type="Gene3D" id="3.40.50.2300">
    <property type="match status" value="2"/>
</dbReference>
<dbReference type="PANTHER" id="PTHR47151">
    <property type="entry name" value="LEU/ILE/VAL-BINDING ABC TRANSPORTER SUBUNIT"/>
    <property type="match status" value="1"/>
</dbReference>
<accession>A0A916TMK3</accession>
<protein>
    <submittedName>
        <fullName evidence="7">Branched chain amino acid ABC transporter substrate-binding protein</fullName>
    </submittedName>
</protein>
<dbReference type="Proteomes" id="UP000605148">
    <property type="component" value="Unassembled WGS sequence"/>
</dbReference>
<dbReference type="OrthoDB" id="9768386at2"/>
<dbReference type="GO" id="GO:0006865">
    <property type="term" value="P:amino acid transport"/>
    <property type="evidence" value="ECO:0007669"/>
    <property type="project" value="UniProtKB-KW"/>
</dbReference>
<dbReference type="CDD" id="cd06342">
    <property type="entry name" value="PBP1_ABC_LIVBP-like"/>
    <property type="match status" value="1"/>
</dbReference>
<dbReference type="PANTHER" id="PTHR47151:SF2">
    <property type="entry name" value="AMINO ACID BINDING PROTEIN"/>
    <property type="match status" value="1"/>
</dbReference>
<feature type="signal peptide" evidence="5">
    <location>
        <begin position="1"/>
        <end position="22"/>
    </location>
</feature>
<sequence length="367" mass="38717">MKNRFSSIIFALVLTWASGSTARAEIAIGVSGPLGGEFGVFGEQMVAGAQLAVEDINAQGGVLGQALRLEAADDECETETAVAVANQMVGRDIRFMAGHFCFGPSIAASEVYAKAGIVQISPATTQPRYTDGRPGPGVFRLAPRDDAQGPVAAGFLADLFGGQRIAIVHDRSAYGKGLADAVKAELNSRDIREVLFQGIDVGADDYEGLVSTLQLQAADVLFFAGYHPEAAKIVRGIAGRGLDVRLMGTDALATDEFWLLAAEEGEGTLFTLPPDPRRLPEAQALLNRLPDTGPLPGPYVVKTYSAVQAWAEAVGRAGTTDLEPVGRVLAEASLASVMGPLAFDENGDVTLPDFDLFVWRDGSYAPF</sequence>
<comment type="similarity">
    <text evidence="1">Belongs to the leucine-binding protein family.</text>
</comment>
<gene>
    <name evidence="7" type="ORF">GCM10011316_34130</name>
</gene>
<dbReference type="SUPFAM" id="SSF53822">
    <property type="entry name" value="Periplasmic binding protein-like I"/>
    <property type="match status" value="1"/>
</dbReference>
<evidence type="ECO:0000256" key="3">
    <source>
        <dbReference type="ARBA" id="ARBA00022729"/>
    </source>
</evidence>
<dbReference type="InterPro" id="IPR000709">
    <property type="entry name" value="Leu_Ile_Val-bd"/>
</dbReference>
<dbReference type="PRINTS" id="PR00337">
    <property type="entry name" value="LEUILEVALBP"/>
</dbReference>
<keyword evidence="4" id="KW-0029">Amino-acid transport</keyword>
<evidence type="ECO:0000313" key="8">
    <source>
        <dbReference type="Proteomes" id="UP000605148"/>
    </source>
</evidence>
<proteinExistence type="inferred from homology"/>
<evidence type="ECO:0000256" key="5">
    <source>
        <dbReference type="SAM" id="SignalP"/>
    </source>
</evidence>
<keyword evidence="8" id="KW-1185">Reference proteome</keyword>